<sequence length="217" mass="24802">MKPERQNTKWSAVLMMLAFIMSVFTSTVFATVIPQDDPEEMVRTLSLELINKINEQRTELEAHPEEVKGFADKYVLPYVDTVKMARYVMGKHWRTASDQQKEEFTQAFSSMLISSYSKNLLKLHINKVDVKPAREVKKGVVTVASVVVQANGSKTDLVYRVYLNRKTQQWLLYDISIEGISMLLNYRKSYGSEISKKGLDTVIAEMTAKNSLIHNQA</sequence>
<evidence type="ECO:0000256" key="1">
    <source>
        <dbReference type="SAM" id="Phobius"/>
    </source>
</evidence>
<dbReference type="Pfam" id="PF05494">
    <property type="entry name" value="MlaC"/>
    <property type="match status" value="1"/>
</dbReference>
<feature type="transmembrane region" description="Helical" evidence="1">
    <location>
        <begin position="12"/>
        <end position="33"/>
    </location>
</feature>
<keyword evidence="1" id="KW-0472">Membrane</keyword>
<evidence type="ECO:0000313" key="2">
    <source>
        <dbReference type="EMBL" id="VAW46583.1"/>
    </source>
</evidence>
<keyword evidence="1" id="KW-1133">Transmembrane helix</keyword>
<dbReference type="PANTHER" id="PTHR36573:SF1">
    <property type="entry name" value="INTERMEMBRANE PHOSPHOLIPID TRANSPORT SYSTEM BINDING PROTEIN MLAC"/>
    <property type="match status" value="1"/>
</dbReference>
<keyword evidence="1" id="KW-0812">Transmembrane</keyword>
<gene>
    <name evidence="2" type="ORF">MNBD_GAMMA03-687</name>
</gene>
<proteinExistence type="predicted"/>
<protein>
    <submittedName>
        <fullName evidence="2">Phospholipid ABC transporter shuttle protein MlaC</fullName>
    </submittedName>
</protein>
<dbReference type="InterPro" id="IPR042245">
    <property type="entry name" value="Tgt2/MlaC_sf"/>
</dbReference>
<name>A0A3B0W2E5_9ZZZZ</name>
<dbReference type="Gene3D" id="3.10.450.710">
    <property type="entry name" value="Tgt2/MlaC"/>
    <property type="match status" value="1"/>
</dbReference>
<reference evidence="2" key="1">
    <citation type="submission" date="2018-06" db="EMBL/GenBank/DDBJ databases">
        <authorList>
            <person name="Zhirakovskaya E."/>
        </authorList>
    </citation>
    <scope>NUCLEOTIDE SEQUENCE</scope>
</reference>
<dbReference type="PANTHER" id="PTHR36573">
    <property type="entry name" value="INTERMEMBRANE PHOSPHOLIPID TRANSPORT SYSTEM BINDING PROTEIN MLAC"/>
    <property type="match status" value="1"/>
</dbReference>
<dbReference type="AlphaFoldDB" id="A0A3B0W2E5"/>
<dbReference type="EMBL" id="UOFC01000109">
    <property type="protein sequence ID" value="VAW46583.1"/>
    <property type="molecule type" value="Genomic_DNA"/>
</dbReference>
<dbReference type="PIRSF" id="PIRSF004649">
    <property type="entry name" value="MlaC"/>
    <property type="match status" value="1"/>
</dbReference>
<dbReference type="InterPro" id="IPR008869">
    <property type="entry name" value="MlaC/ttg2D"/>
</dbReference>
<accession>A0A3B0W2E5</accession>
<organism evidence="2">
    <name type="scientific">hydrothermal vent metagenome</name>
    <dbReference type="NCBI Taxonomy" id="652676"/>
    <lineage>
        <taxon>unclassified sequences</taxon>
        <taxon>metagenomes</taxon>
        <taxon>ecological metagenomes</taxon>
    </lineage>
</organism>